<evidence type="ECO:0000256" key="2">
    <source>
        <dbReference type="SAM" id="Phobius"/>
    </source>
</evidence>
<accession>A0A395NUP4</accession>
<dbReference type="Proteomes" id="UP000266272">
    <property type="component" value="Unassembled WGS sequence"/>
</dbReference>
<gene>
    <name evidence="3" type="ORF">TARUN_2414</name>
</gene>
<keyword evidence="2" id="KW-0812">Transmembrane</keyword>
<keyword evidence="2" id="KW-0472">Membrane</keyword>
<dbReference type="OrthoDB" id="2014201at2759"/>
<keyword evidence="2" id="KW-1133">Transmembrane helix</keyword>
<protein>
    <submittedName>
        <fullName evidence="3">Gnt1 alphan-acetylglucosamine transferase</fullName>
    </submittedName>
</protein>
<reference evidence="3 4" key="1">
    <citation type="journal article" date="2018" name="PLoS Pathog.">
        <title>Evolution of structural diversity of trichothecenes, a family of toxins produced by plant pathogenic and entomopathogenic fungi.</title>
        <authorList>
            <person name="Proctor R.H."/>
            <person name="McCormick S.P."/>
            <person name="Kim H.S."/>
            <person name="Cardoza R.E."/>
            <person name="Stanley A.M."/>
            <person name="Lindo L."/>
            <person name="Kelly A."/>
            <person name="Brown D.W."/>
            <person name="Lee T."/>
            <person name="Vaughan M.M."/>
            <person name="Alexander N.J."/>
            <person name="Busman M."/>
            <person name="Gutierrez S."/>
        </authorList>
    </citation>
    <scope>NUCLEOTIDE SEQUENCE [LARGE SCALE GENOMIC DNA]</scope>
    <source>
        <strain evidence="3 4">IBT 40837</strain>
    </source>
</reference>
<feature type="transmembrane region" description="Helical" evidence="2">
    <location>
        <begin position="21"/>
        <end position="38"/>
    </location>
</feature>
<dbReference type="SUPFAM" id="SSF53448">
    <property type="entry name" value="Nucleotide-diphospho-sugar transferases"/>
    <property type="match status" value="1"/>
</dbReference>
<organism evidence="3 4">
    <name type="scientific">Trichoderma arundinaceum</name>
    <dbReference type="NCBI Taxonomy" id="490622"/>
    <lineage>
        <taxon>Eukaryota</taxon>
        <taxon>Fungi</taxon>
        <taxon>Dikarya</taxon>
        <taxon>Ascomycota</taxon>
        <taxon>Pezizomycotina</taxon>
        <taxon>Sordariomycetes</taxon>
        <taxon>Hypocreomycetidae</taxon>
        <taxon>Hypocreales</taxon>
        <taxon>Hypocreaceae</taxon>
        <taxon>Trichoderma</taxon>
    </lineage>
</organism>
<dbReference type="AlphaFoldDB" id="A0A395NUP4"/>
<dbReference type="Gene3D" id="3.90.550.10">
    <property type="entry name" value="Spore Coat Polysaccharide Biosynthesis Protein SpsA, Chain A"/>
    <property type="match status" value="1"/>
</dbReference>
<dbReference type="InterPro" id="IPR050587">
    <property type="entry name" value="GNT1/Glycosyltrans_8"/>
</dbReference>
<dbReference type="STRING" id="490622.A0A395NUP4"/>
<sequence>MTVRLEKITAHYAALLSTRRGRILIALTTTIISIFVFLNRTKDYGQEPVTFAHTSSVKETDTDWSRFAYTQYVTHSEYLCTAVMLLERLYHLRSRADRVLMYPAKMLPDPNDFDGGGFHDGELLVKARDEYGVKLVPIEVQHKDTVDDTWANSYTKLLAFNQTQYERVITIDSDTTLLKHMDELFHLPPCPIAMPRAYWLQGNETCRMTLASHVMVIQPSEQEFGRIQKRIQLAGEDEYDMELLNKIYMDTAMVLPHRPYTMISSEFRKTDHHLYLGSDTEEWDPLAMLSEVKTIHFSDYPVPKPWKKHLTMDDQENMIKMEPKCEMKKKKDNDGDDKEDCSGRDIWRELYADFRERKATICAKKVWRKFEDVKFETPKSTDPEGIIPIPHVEQDDDMPIFLSR</sequence>
<feature type="region of interest" description="Disordered" evidence="1">
    <location>
        <begin position="377"/>
        <end position="404"/>
    </location>
</feature>
<dbReference type="EMBL" id="PXOA01000138">
    <property type="protein sequence ID" value="RFU79819.1"/>
    <property type="molecule type" value="Genomic_DNA"/>
</dbReference>
<name>A0A395NUP4_TRIAR</name>
<keyword evidence="4" id="KW-1185">Reference proteome</keyword>
<dbReference type="GO" id="GO:0016740">
    <property type="term" value="F:transferase activity"/>
    <property type="evidence" value="ECO:0007669"/>
    <property type="project" value="UniProtKB-KW"/>
</dbReference>
<proteinExistence type="predicted"/>
<evidence type="ECO:0000313" key="4">
    <source>
        <dbReference type="Proteomes" id="UP000266272"/>
    </source>
</evidence>
<dbReference type="InterPro" id="IPR029044">
    <property type="entry name" value="Nucleotide-diphossugar_trans"/>
</dbReference>
<dbReference type="PANTHER" id="PTHR11183">
    <property type="entry name" value="GLYCOGENIN SUBFAMILY MEMBER"/>
    <property type="match status" value="1"/>
</dbReference>
<evidence type="ECO:0000256" key="1">
    <source>
        <dbReference type="SAM" id="MobiDB-lite"/>
    </source>
</evidence>
<comment type="caution">
    <text evidence="3">The sequence shown here is derived from an EMBL/GenBank/DDBJ whole genome shotgun (WGS) entry which is preliminary data.</text>
</comment>
<keyword evidence="3" id="KW-0808">Transferase</keyword>
<evidence type="ECO:0000313" key="3">
    <source>
        <dbReference type="EMBL" id="RFU79819.1"/>
    </source>
</evidence>